<dbReference type="InterPro" id="IPR000504">
    <property type="entry name" value="RRM_dom"/>
</dbReference>
<accession>A0AAP0GID2</accession>
<feature type="region of interest" description="Disordered" evidence="2">
    <location>
        <begin position="1"/>
        <end position="24"/>
    </location>
</feature>
<feature type="compositionally biased region" description="Basic and acidic residues" evidence="2">
    <location>
        <begin position="404"/>
        <end position="416"/>
    </location>
</feature>
<dbReference type="PROSITE" id="PS50102">
    <property type="entry name" value="RRM"/>
    <property type="match status" value="1"/>
</dbReference>
<evidence type="ECO:0000313" key="5">
    <source>
        <dbReference type="Proteomes" id="UP001408789"/>
    </source>
</evidence>
<evidence type="ECO:0000259" key="3">
    <source>
        <dbReference type="PROSITE" id="PS50102"/>
    </source>
</evidence>
<name>A0AAP0GID2_9ASTR</name>
<dbReference type="InterPro" id="IPR012677">
    <property type="entry name" value="Nucleotide-bd_a/b_plait_sf"/>
</dbReference>
<sequence length="546" mass="61192">MIGNRRHPSTSGHRSDTAFPPKPSLHDVDVDQWFFPKKKNRTINRSNPDSADRHKLVPNTDFKNLNKISTSVFITNFPPNSSPQDLWKQCEKWGRVSDVYISQRLSKSGRKFGFVRFLAVKDSKKLIEDLRSIWMGSYHVYADYVKDDVKQAGARSMTQPPVKKPNVNDKPIESVTIKTASEMAKTFADILKPMVLVQKEASVIKRKRVAVSLDDCIDAKESNFIMGKVIDPLSIPNLPSLFVKEGFHDVRFRYVGGRWVGLFFSNPDVVLKFKLCSELIKCFSVIQPLDNSFIPDERCIWLDILGLPIVASTPMVLKKIGELWGEFIFFGNDRDDPLAMGKVCVITKCSKPINEEIDVEVGGSVFNTCVKEFDVWSPSLKFLNESSSSEDDDEESIFEDGEIHEDKEEPTKKDVKMDSVEPMKPLVNDVIFEESVNSAAKDQPETLHVNSLGAAGISSNSVGDSGPSRPPGFDDFLKQTNSKMEKVDENCCSYGSIAKEGSQGGSMVQDFSKFIQMGKLMGLDMNGTTNDFENFVNKVSDSLVDR</sequence>
<organism evidence="4 5">
    <name type="scientific">Deinandra increscens subsp. villosa</name>
    <dbReference type="NCBI Taxonomy" id="3103831"/>
    <lineage>
        <taxon>Eukaryota</taxon>
        <taxon>Viridiplantae</taxon>
        <taxon>Streptophyta</taxon>
        <taxon>Embryophyta</taxon>
        <taxon>Tracheophyta</taxon>
        <taxon>Spermatophyta</taxon>
        <taxon>Magnoliopsida</taxon>
        <taxon>eudicotyledons</taxon>
        <taxon>Gunneridae</taxon>
        <taxon>Pentapetalae</taxon>
        <taxon>asterids</taxon>
        <taxon>campanulids</taxon>
        <taxon>Asterales</taxon>
        <taxon>Asteraceae</taxon>
        <taxon>Asteroideae</taxon>
        <taxon>Heliantheae alliance</taxon>
        <taxon>Madieae</taxon>
        <taxon>Madiinae</taxon>
        <taxon>Deinandra</taxon>
    </lineage>
</organism>
<feature type="domain" description="RRM" evidence="3">
    <location>
        <begin position="70"/>
        <end position="147"/>
    </location>
</feature>
<dbReference type="Proteomes" id="UP001408789">
    <property type="component" value="Unassembled WGS sequence"/>
</dbReference>
<dbReference type="Gene3D" id="3.30.70.330">
    <property type="match status" value="1"/>
</dbReference>
<dbReference type="AlphaFoldDB" id="A0AAP0GID2"/>
<evidence type="ECO:0000256" key="1">
    <source>
        <dbReference type="PROSITE-ProRule" id="PRU00176"/>
    </source>
</evidence>
<reference evidence="4 5" key="1">
    <citation type="submission" date="2024-04" db="EMBL/GenBank/DDBJ databases">
        <title>The reference genome of an endangered Asteraceae, Deinandra increscens subsp. villosa, native to the Central Coast of California.</title>
        <authorList>
            <person name="Guilliams M."/>
            <person name="Hasenstab-Lehman K."/>
            <person name="Meyer R."/>
            <person name="Mcevoy S."/>
        </authorList>
    </citation>
    <scope>NUCLEOTIDE SEQUENCE [LARGE SCALE GENOMIC DNA]</scope>
    <source>
        <tissue evidence="4">Leaf</tissue>
    </source>
</reference>
<feature type="compositionally biased region" description="Acidic residues" evidence="2">
    <location>
        <begin position="388"/>
        <end position="403"/>
    </location>
</feature>
<evidence type="ECO:0000256" key="2">
    <source>
        <dbReference type="SAM" id="MobiDB-lite"/>
    </source>
</evidence>
<feature type="region of interest" description="Disordered" evidence="2">
    <location>
        <begin position="384"/>
        <end position="416"/>
    </location>
</feature>
<comment type="caution">
    <text evidence="4">The sequence shown here is derived from an EMBL/GenBank/DDBJ whole genome shotgun (WGS) entry which is preliminary data.</text>
</comment>
<dbReference type="InterPro" id="IPR035979">
    <property type="entry name" value="RBD_domain_sf"/>
</dbReference>
<dbReference type="CDD" id="cd00590">
    <property type="entry name" value="RRM_SF"/>
    <property type="match status" value="1"/>
</dbReference>
<proteinExistence type="predicted"/>
<dbReference type="SUPFAM" id="SSF54928">
    <property type="entry name" value="RNA-binding domain, RBD"/>
    <property type="match status" value="1"/>
</dbReference>
<gene>
    <name evidence="4" type="ORF">SSX86_030319</name>
</gene>
<protein>
    <recommendedName>
        <fullName evidence="3">RRM domain-containing protein</fullName>
    </recommendedName>
</protein>
<evidence type="ECO:0000313" key="4">
    <source>
        <dbReference type="EMBL" id="KAK9050713.1"/>
    </source>
</evidence>
<dbReference type="GO" id="GO:0003723">
    <property type="term" value="F:RNA binding"/>
    <property type="evidence" value="ECO:0007669"/>
    <property type="project" value="UniProtKB-UniRule"/>
</dbReference>
<keyword evidence="1" id="KW-0694">RNA-binding</keyword>
<keyword evidence="5" id="KW-1185">Reference proteome</keyword>
<dbReference type="SMART" id="SM00360">
    <property type="entry name" value="RRM"/>
    <property type="match status" value="1"/>
</dbReference>
<dbReference type="EMBL" id="JBCNJP010000300">
    <property type="protein sequence ID" value="KAK9050713.1"/>
    <property type="molecule type" value="Genomic_DNA"/>
</dbReference>
<dbReference type="Pfam" id="PF00076">
    <property type="entry name" value="RRM_1"/>
    <property type="match status" value="1"/>
</dbReference>